<gene>
    <name evidence="3" type="ORF">GYMLUDRAFT_249754</name>
</gene>
<dbReference type="Proteomes" id="UP000053593">
    <property type="component" value="Unassembled WGS sequence"/>
</dbReference>
<evidence type="ECO:0000313" key="4">
    <source>
        <dbReference type="Proteomes" id="UP000053593"/>
    </source>
</evidence>
<dbReference type="OrthoDB" id="3128760at2759"/>
<dbReference type="AlphaFoldDB" id="A0A0D0AUC8"/>
<protein>
    <submittedName>
        <fullName evidence="3">Uncharacterized protein</fullName>
    </submittedName>
</protein>
<keyword evidence="4" id="KW-1185">Reference proteome</keyword>
<dbReference type="EMBL" id="KN834819">
    <property type="protein sequence ID" value="KIK54150.1"/>
    <property type="molecule type" value="Genomic_DNA"/>
</dbReference>
<proteinExistence type="predicted"/>
<feature type="region of interest" description="Disordered" evidence="2">
    <location>
        <begin position="1"/>
        <end position="23"/>
    </location>
</feature>
<evidence type="ECO:0000256" key="1">
    <source>
        <dbReference type="SAM" id="Coils"/>
    </source>
</evidence>
<name>A0A0D0AUC8_9AGAR</name>
<sequence>MSHPKPKAYIPENSGNALEEPVSQSQHQMLKQVLAKMVGRVHAALAEKHECLTIVLTNYRKAAETAASEGQAPEGDELVQFWLSWYHNIAARRVKGGAYFESDSGLSALLEPYEGFSPRVRGAILPHFMGCYVTLRCKLIKDGQEFLQVLACDEFCVKVSMIMIQDRKPMTEFLEILGKYCSDDGGVLLATRITNIGNSIDMRMEKSFIDVIHREPWATDIFNVHAQHDRAVIQALEEGNAEVEMYIWPSNHLQHFKSAAAALNSTSFEPPSIMDYEEPIPTPIEDFSVDHTDTSAAPLDVNTDSPGEPSDIHRRVALLNNIRPDFSDANLTWEDTKNRDRSLDGIATETWSALQLWRCTVEAHAKCERLPSFTGQQVQRRIFGIVKSKELLKKEKEDLHHEVGAMEAELARKIDRETEINDELKSLLTAERELKDLALIAEALLRDIEY</sequence>
<reference evidence="3 4" key="1">
    <citation type="submission" date="2014-04" db="EMBL/GenBank/DDBJ databases">
        <title>Evolutionary Origins and Diversification of the Mycorrhizal Mutualists.</title>
        <authorList>
            <consortium name="DOE Joint Genome Institute"/>
            <consortium name="Mycorrhizal Genomics Consortium"/>
            <person name="Kohler A."/>
            <person name="Kuo A."/>
            <person name="Nagy L.G."/>
            <person name="Floudas D."/>
            <person name="Copeland A."/>
            <person name="Barry K.W."/>
            <person name="Cichocki N."/>
            <person name="Veneault-Fourrey C."/>
            <person name="LaButti K."/>
            <person name="Lindquist E.A."/>
            <person name="Lipzen A."/>
            <person name="Lundell T."/>
            <person name="Morin E."/>
            <person name="Murat C."/>
            <person name="Riley R."/>
            <person name="Ohm R."/>
            <person name="Sun H."/>
            <person name="Tunlid A."/>
            <person name="Henrissat B."/>
            <person name="Grigoriev I.V."/>
            <person name="Hibbett D.S."/>
            <person name="Martin F."/>
        </authorList>
    </citation>
    <scope>NUCLEOTIDE SEQUENCE [LARGE SCALE GENOMIC DNA]</scope>
    <source>
        <strain evidence="3 4">FD-317 M1</strain>
    </source>
</reference>
<evidence type="ECO:0000256" key="2">
    <source>
        <dbReference type="SAM" id="MobiDB-lite"/>
    </source>
</evidence>
<dbReference type="HOGENOM" id="CLU_608400_0_0_1"/>
<organism evidence="3 4">
    <name type="scientific">Collybiopsis luxurians FD-317 M1</name>
    <dbReference type="NCBI Taxonomy" id="944289"/>
    <lineage>
        <taxon>Eukaryota</taxon>
        <taxon>Fungi</taxon>
        <taxon>Dikarya</taxon>
        <taxon>Basidiomycota</taxon>
        <taxon>Agaricomycotina</taxon>
        <taxon>Agaricomycetes</taxon>
        <taxon>Agaricomycetidae</taxon>
        <taxon>Agaricales</taxon>
        <taxon>Marasmiineae</taxon>
        <taxon>Omphalotaceae</taxon>
        <taxon>Collybiopsis</taxon>
        <taxon>Collybiopsis luxurians</taxon>
    </lineage>
</organism>
<dbReference type="InterPro" id="IPR012340">
    <property type="entry name" value="NA-bd_OB-fold"/>
</dbReference>
<evidence type="ECO:0000313" key="3">
    <source>
        <dbReference type="EMBL" id="KIK54150.1"/>
    </source>
</evidence>
<feature type="coiled-coil region" evidence="1">
    <location>
        <begin position="389"/>
        <end position="447"/>
    </location>
</feature>
<keyword evidence="1" id="KW-0175">Coiled coil</keyword>
<dbReference type="Gene3D" id="2.40.50.140">
    <property type="entry name" value="Nucleic acid-binding proteins"/>
    <property type="match status" value="1"/>
</dbReference>
<accession>A0A0D0AUC8</accession>